<sequence length="211" mass="23811">MNYIVDHIPKSKEKRPGTKANITTVTIHNTGNPTSTARNERGWLTNPYNNRAASFHIVVDEDEAIECIPLDEVAYHAGNTEGNTTSIGIELCESGNQQRVWRNGVALAAKILHERGWGISRLRTHQSWSGKYCPRLILPKWDEFLSDVEKELIILNGDGVPEWKKEGINYLGDNRLITDSAGWLKKIDEPMPVWAAMIVMANIHRDLKGEK</sequence>
<dbReference type="RefSeq" id="WP_091545362.1">
    <property type="nucleotide sequence ID" value="NZ_FMUS01000022.1"/>
</dbReference>
<evidence type="ECO:0000256" key="4">
    <source>
        <dbReference type="ARBA" id="ARBA00022801"/>
    </source>
</evidence>
<protein>
    <recommendedName>
        <fullName evidence="3">N-acetylmuramoyl-L-alanine amidase</fullName>
        <ecNumber evidence="3">3.5.1.28</ecNumber>
    </recommendedName>
</protein>
<dbReference type="SUPFAM" id="SSF55846">
    <property type="entry name" value="N-acetylmuramoyl-L-alanine amidase-like"/>
    <property type="match status" value="1"/>
</dbReference>
<keyword evidence="10" id="KW-1185">Reference proteome</keyword>
<keyword evidence="7" id="KW-0961">Cell wall biogenesis/degradation</keyword>
<dbReference type="GO" id="GO:0030435">
    <property type="term" value="P:sporulation resulting in formation of a cellular spore"/>
    <property type="evidence" value="ECO:0007669"/>
    <property type="project" value="UniProtKB-KW"/>
</dbReference>
<dbReference type="Pfam" id="PF01510">
    <property type="entry name" value="Amidase_2"/>
    <property type="match status" value="1"/>
</dbReference>
<keyword evidence="6" id="KW-0178">Competence</keyword>
<reference evidence="9 10" key="1">
    <citation type="submission" date="2016-10" db="EMBL/GenBank/DDBJ databases">
        <authorList>
            <person name="de Groot N.N."/>
        </authorList>
    </citation>
    <scope>NUCLEOTIDE SEQUENCE [LARGE SCALE GENOMIC DNA]</scope>
    <source>
        <strain evidence="9 10">DSM 18978</strain>
    </source>
</reference>
<dbReference type="Proteomes" id="UP000198636">
    <property type="component" value="Unassembled WGS sequence"/>
</dbReference>
<dbReference type="GO" id="GO:0071555">
    <property type="term" value="P:cell wall organization"/>
    <property type="evidence" value="ECO:0007669"/>
    <property type="project" value="UniProtKB-KW"/>
</dbReference>
<dbReference type="Gene3D" id="3.40.80.10">
    <property type="entry name" value="Peptidoglycan recognition protein-like"/>
    <property type="match status" value="1"/>
</dbReference>
<dbReference type="CDD" id="cd06583">
    <property type="entry name" value="PGRP"/>
    <property type="match status" value="1"/>
</dbReference>
<accession>A0A1G5JY29</accession>
<comment type="catalytic activity">
    <reaction evidence="1">
        <text>Hydrolyzes the link between N-acetylmuramoyl residues and L-amino acid residues in certain cell-wall glycopeptides.</text>
        <dbReference type="EC" id="3.5.1.28"/>
    </reaction>
</comment>
<gene>
    <name evidence="9" type="ORF">SAMN03080606_03082</name>
</gene>
<dbReference type="GO" id="GO:0009254">
    <property type="term" value="P:peptidoglycan turnover"/>
    <property type="evidence" value="ECO:0007669"/>
    <property type="project" value="TreeGrafter"/>
</dbReference>
<dbReference type="InterPro" id="IPR036505">
    <property type="entry name" value="Amidase/PGRP_sf"/>
</dbReference>
<dbReference type="PANTHER" id="PTHR30417">
    <property type="entry name" value="N-ACETYLMURAMOYL-L-ALANINE AMIDASE AMID"/>
    <property type="match status" value="1"/>
</dbReference>
<comment type="similarity">
    <text evidence="2">Belongs to the N-acetylmuramoyl-L-alanine amidase 2 family.</text>
</comment>
<dbReference type="PANTHER" id="PTHR30417:SF11">
    <property type="entry name" value="N-ACETYLMURAMOYL-L-ALANINE AMIDASE XLYA"/>
    <property type="match status" value="1"/>
</dbReference>
<evidence type="ECO:0000256" key="7">
    <source>
        <dbReference type="ARBA" id="ARBA00023316"/>
    </source>
</evidence>
<evidence type="ECO:0000313" key="10">
    <source>
        <dbReference type="Proteomes" id="UP000198636"/>
    </source>
</evidence>
<keyword evidence="4" id="KW-0378">Hydrolase</keyword>
<evidence type="ECO:0000256" key="3">
    <source>
        <dbReference type="ARBA" id="ARBA00011901"/>
    </source>
</evidence>
<dbReference type="STRING" id="1120976.SAMN03080606_03082"/>
<dbReference type="InterPro" id="IPR051206">
    <property type="entry name" value="NAMLAA_amidase_2"/>
</dbReference>
<evidence type="ECO:0000256" key="6">
    <source>
        <dbReference type="ARBA" id="ARBA00023287"/>
    </source>
</evidence>
<dbReference type="EC" id="3.5.1.28" evidence="3"/>
<evidence type="ECO:0000313" key="9">
    <source>
        <dbReference type="EMBL" id="SCY92770.1"/>
    </source>
</evidence>
<dbReference type="OrthoDB" id="9794294at2"/>
<dbReference type="GO" id="GO:0009253">
    <property type="term" value="P:peptidoglycan catabolic process"/>
    <property type="evidence" value="ECO:0007669"/>
    <property type="project" value="InterPro"/>
</dbReference>
<feature type="domain" description="N-acetylmuramoyl-L-alanine amidase" evidence="8">
    <location>
        <begin position="11"/>
        <end position="144"/>
    </location>
</feature>
<evidence type="ECO:0000259" key="8">
    <source>
        <dbReference type="SMART" id="SM00644"/>
    </source>
</evidence>
<name>A0A1G5JY29_9FIRM</name>
<dbReference type="GO" id="GO:0008745">
    <property type="term" value="F:N-acetylmuramoyl-L-alanine amidase activity"/>
    <property type="evidence" value="ECO:0007669"/>
    <property type="project" value="UniProtKB-EC"/>
</dbReference>
<dbReference type="GO" id="GO:0030420">
    <property type="term" value="P:establishment of competence for transformation"/>
    <property type="evidence" value="ECO:0007669"/>
    <property type="project" value="UniProtKB-KW"/>
</dbReference>
<keyword evidence="5" id="KW-0749">Sporulation</keyword>
<evidence type="ECO:0000256" key="5">
    <source>
        <dbReference type="ARBA" id="ARBA00022969"/>
    </source>
</evidence>
<dbReference type="SMART" id="SM00644">
    <property type="entry name" value="Ami_2"/>
    <property type="match status" value="1"/>
</dbReference>
<proteinExistence type="inferred from homology"/>
<evidence type="ECO:0000256" key="2">
    <source>
        <dbReference type="ARBA" id="ARBA00007553"/>
    </source>
</evidence>
<organism evidence="9 10">
    <name type="scientific">Alkaliphilus peptidifermentans DSM 18978</name>
    <dbReference type="NCBI Taxonomy" id="1120976"/>
    <lineage>
        <taxon>Bacteria</taxon>
        <taxon>Bacillati</taxon>
        <taxon>Bacillota</taxon>
        <taxon>Clostridia</taxon>
        <taxon>Peptostreptococcales</taxon>
        <taxon>Natronincolaceae</taxon>
        <taxon>Alkaliphilus</taxon>
    </lineage>
</organism>
<dbReference type="AlphaFoldDB" id="A0A1G5JY29"/>
<dbReference type="EMBL" id="FMUS01000022">
    <property type="protein sequence ID" value="SCY92770.1"/>
    <property type="molecule type" value="Genomic_DNA"/>
</dbReference>
<evidence type="ECO:0000256" key="1">
    <source>
        <dbReference type="ARBA" id="ARBA00001561"/>
    </source>
</evidence>
<dbReference type="InterPro" id="IPR002502">
    <property type="entry name" value="Amidase_domain"/>
</dbReference>